<reference evidence="2 3" key="1">
    <citation type="submission" date="2016-04" db="EMBL/GenBank/DDBJ databases">
        <title>Draft genome of Fonsecaea erecta CBS 125763.</title>
        <authorList>
            <person name="Weiss V.A."/>
            <person name="Vicente V.A."/>
            <person name="Raittz R.T."/>
            <person name="Moreno L.F."/>
            <person name="De Souza E.M."/>
            <person name="Pedrosa F.O."/>
            <person name="Steffens M.B."/>
            <person name="Faoro H."/>
            <person name="Tadra-Sfeir M.Z."/>
            <person name="Najafzadeh M.J."/>
            <person name="Felipe M.S."/>
            <person name="Teixeira M."/>
            <person name="Sun J."/>
            <person name="Xi L."/>
            <person name="Gomes R."/>
            <person name="De Azevedo C.M."/>
            <person name="Salgado C.G."/>
            <person name="Da Silva M.B."/>
            <person name="Nascimento M.F."/>
            <person name="Queiroz-Telles F."/>
            <person name="Attili D.S."/>
            <person name="Gorbushina A."/>
        </authorList>
    </citation>
    <scope>NUCLEOTIDE SEQUENCE [LARGE SCALE GENOMIC DNA]</scope>
    <source>
        <strain evidence="2 3">CBS 125763</strain>
    </source>
</reference>
<evidence type="ECO:0008006" key="4">
    <source>
        <dbReference type="Google" id="ProtNLM"/>
    </source>
</evidence>
<comment type="caution">
    <text evidence="2">The sequence shown here is derived from an EMBL/GenBank/DDBJ whole genome shotgun (WGS) entry which is preliminary data.</text>
</comment>
<keyword evidence="1" id="KW-0732">Signal</keyword>
<dbReference type="EMBL" id="LVYI01000001">
    <property type="protein sequence ID" value="OAP64345.1"/>
    <property type="molecule type" value="Genomic_DNA"/>
</dbReference>
<proteinExistence type="predicted"/>
<feature type="chain" id="PRO_5008098887" description="Chitin-binding type-1 domain-containing protein" evidence="1">
    <location>
        <begin position="21"/>
        <end position="89"/>
    </location>
</feature>
<feature type="signal peptide" evidence="1">
    <location>
        <begin position="1"/>
        <end position="20"/>
    </location>
</feature>
<dbReference type="GeneID" id="30004487"/>
<evidence type="ECO:0000256" key="1">
    <source>
        <dbReference type="SAM" id="SignalP"/>
    </source>
</evidence>
<keyword evidence="3" id="KW-1185">Reference proteome</keyword>
<gene>
    <name evidence="2" type="ORF">AYL99_00317</name>
</gene>
<dbReference type="RefSeq" id="XP_018697712.1">
    <property type="nucleotide sequence ID" value="XM_018831833.1"/>
</dbReference>
<evidence type="ECO:0000313" key="2">
    <source>
        <dbReference type="EMBL" id="OAP64345.1"/>
    </source>
</evidence>
<evidence type="ECO:0000313" key="3">
    <source>
        <dbReference type="Proteomes" id="UP000078343"/>
    </source>
</evidence>
<protein>
    <recommendedName>
        <fullName evidence="4">Chitin-binding type-1 domain-containing protein</fullName>
    </recommendedName>
</protein>
<organism evidence="2 3">
    <name type="scientific">Fonsecaea erecta</name>
    <dbReference type="NCBI Taxonomy" id="1367422"/>
    <lineage>
        <taxon>Eukaryota</taxon>
        <taxon>Fungi</taxon>
        <taxon>Dikarya</taxon>
        <taxon>Ascomycota</taxon>
        <taxon>Pezizomycotina</taxon>
        <taxon>Eurotiomycetes</taxon>
        <taxon>Chaetothyriomycetidae</taxon>
        <taxon>Chaetothyriales</taxon>
        <taxon>Herpotrichiellaceae</taxon>
        <taxon>Fonsecaea</taxon>
    </lineage>
</organism>
<name>A0A178ZZA1_9EURO</name>
<dbReference type="AlphaFoldDB" id="A0A178ZZA1"/>
<dbReference type="Proteomes" id="UP000078343">
    <property type="component" value="Unassembled WGS sequence"/>
</dbReference>
<accession>A0A178ZZA1</accession>
<sequence>MKLKLVYTLPLAIFASLVTALPTTDVAATNETSLISPYRFELECDNGNGYSGSYIYSMCWQRCTCLYPSGYASCPAGLCATYCGCYVDD</sequence>